<dbReference type="InterPro" id="IPR013087">
    <property type="entry name" value="Znf_C2H2_type"/>
</dbReference>
<feature type="region of interest" description="Disordered" evidence="1">
    <location>
        <begin position="332"/>
        <end position="372"/>
    </location>
</feature>
<gene>
    <name evidence="3" type="ORF">Ocin01_13187</name>
</gene>
<feature type="domain" description="C2H2-type" evidence="2">
    <location>
        <begin position="613"/>
        <end position="633"/>
    </location>
</feature>
<dbReference type="EMBL" id="LJIJ01000968">
    <property type="protein sequence ID" value="ODM93496.1"/>
    <property type="molecule type" value="Genomic_DNA"/>
</dbReference>
<evidence type="ECO:0000259" key="2">
    <source>
        <dbReference type="PROSITE" id="PS00028"/>
    </source>
</evidence>
<feature type="region of interest" description="Disordered" evidence="1">
    <location>
        <begin position="536"/>
        <end position="559"/>
    </location>
</feature>
<dbReference type="GO" id="GO:1990904">
    <property type="term" value="C:ribonucleoprotein complex"/>
    <property type="evidence" value="ECO:0007669"/>
    <property type="project" value="UniProtKB-KW"/>
</dbReference>
<accession>A0A1D2MKA3</accession>
<evidence type="ECO:0000313" key="3">
    <source>
        <dbReference type="EMBL" id="ODM93496.1"/>
    </source>
</evidence>
<protein>
    <submittedName>
        <fullName evidence="3">Zinc finger protein-likeinteracting with ribonucleoprotein K</fullName>
    </submittedName>
</protein>
<feature type="compositionally biased region" description="Basic residues" evidence="1">
    <location>
        <begin position="549"/>
        <end position="559"/>
    </location>
</feature>
<dbReference type="PROSITE" id="PS00028">
    <property type="entry name" value="ZINC_FINGER_C2H2_1"/>
    <property type="match status" value="2"/>
</dbReference>
<reference evidence="3 4" key="1">
    <citation type="journal article" date="2016" name="Genome Biol. Evol.">
        <title>Gene Family Evolution Reflects Adaptation to Soil Environmental Stressors in the Genome of the Collembolan Orchesella cincta.</title>
        <authorList>
            <person name="Faddeeva-Vakhrusheva A."/>
            <person name="Derks M.F."/>
            <person name="Anvar S.Y."/>
            <person name="Agamennone V."/>
            <person name="Suring W."/>
            <person name="Smit S."/>
            <person name="van Straalen N.M."/>
            <person name="Roelofs D."/>
        </authorList>
    </citation>
    <scope>NUCLEOTIDE SEQUENCE [LARGE SCALE GENOMIC DNA]</scope>
    <source>
        <tissue evidence="3">Mixed pool</tissue>
    </source>
</reference>
<dbReference type="AlphaFoldDB" id="A0A1D2MKA3"/>
<evidence type="ECO:0000313" key="4">
    <source>
        <dbReference type="Proteomes" id="UP000094527"/>
    </source>
</evidence>
<feature type="compositionally biased region" description="Basic and acidic residues" evidence="1">
    <location>
        <begin position="341"/>
        <end position="351"/>
    </location>
</feature>
<sequence length="637" mass="73496">MSQSQIANLQMSLLKNLFSISLHKRSLRRLSTGKKRKRGWPGPTISNDTGDCIIMIAYSRYGHTHRHLHYGHLPPQKHSSPLSMSPGSSTRLFNLACCDLVIRKFWKGKQQHCFLLKFLWTMDKSTESESSGAISSVPEAYCIFCASPSPASYTVVDGKIVEIKQENLEPEDAEKDPLMVQAQLRAMFIIQNILDVNLREFTKFFGEYDGHFHPSFWVSVCLDCQPIVHDYFLDVKGTQKCKVSLNFLKSVFKLMIERSYGKGGEESQDDGEEVRDTVWTAIRTNALKGFSEEKAVELLDANTDYWKDKPQLTKLMEIRRTKYRIVIKYEEPESNEEDETETRITRSRIENQDENSDESDNESDSSDKKSLPPKPKYDLVFFKCEKCSALIEGHQERINRHNKLHKPGRPQKKCETCGWVVGCVKLHSAYWHSKKAPDFSAKKVAIWPLSKWGKRNEIKLMESDLCHPNFFACPDPGYRYECRHCSGYKFWKREQAIKHSKMHDDGKGVTCPICDWLINPNKIEYHKTRYHTEKSNNTIEESLPEGKKTHSKKGKLKKGREIRKATYRSKCEECLEDFKTKWLLWSHQELVHKLDPRGGNGNGENLTSKVGLCEVCGTALRSTRGMSIHKRLHVTKN</sequence>
<name>A0A1D2MKA3_ORCCI</name>
<keyword evidence="4" id="KW-1185">Reference proteome</keyword>
<feature type="compositionally biased region" description="Acidic residues" evidence="1">
    <location>
        <begin position="352"/>
        <end position="364"/>
    </location>
</feature>
<proteinExistence type="predicted"/>
<keyword evidence="3" id="KW-0687">Ribonucleoprotein</keyword>
<organism evidence="3 4">
    <name type="scientific">Orchesella cincta</name>
    <name type="common">Springtail</name>
    <name type="synonym">Podura cincta</name>
    <dbReference type="NCBI Taxonomy" id="48709"/>
    <lineage>
        <taxon>Eukaryota</taxon>
        <taxon>Metazoa</taxon>
        <taxon>Ecdysozoa</taxon>
        <taxon>Arthropoda</taxon>
        <taxon>Hexapoda</taxon>
        <taxon>Collembola</taxon>
        <taxon>Entomobryomorpha</taxon>
        <taxon>Entomobryoidea</taxon>
        <taxon>Orchesellidae</taxon>
        <taxon>Orchesellinae</taxon>
        <taxon>Orchesella</taxon>
    </lineage>
</organism>
<evidence type="ECO:0000256" key="1">
    <source>
        <dbReference type="SAM" id="MobiDB-lite"/>
    </source>
</evidence>
<feature type="domain" description="C2H2-type" evidence="2">
    <location>
        <begin position="571"/>
        <end position="592"/>
    </location>
</feature>
<comment type="caution">
    <text evidence="3">The sequence shown here is derived from an EMBL/GenBank/DDBJ whole genome shotgun (WGS) entry which is preliminary data.</text>
</comment>
<dbReference type="SMART" id="SM00355">
    <property type="entry name" value="ZnF_C2H2"/>
    <property type="match status" value="5"/>
</dbReference>
<dbReference type="Proteomes" id="UP000094527">
    <property type="component" value="Unassembled WGS sequence"/>
</dbReference>